<sequence length="243" mass="26596">MAEPTRHDPAKAARILKVTRDSLLRRGVRGLSVADIARAAQIGKGTLYLYWRTKEELVAEVVARDFLDATGEYLAGIEADADAARPHRLCWALFRSTLEHPFVRAVQVADVHTIGLLTEHEETRRLLDLLGPGVLSRDLLELWREHGMARRDWALDHQAYALRALLAGFFTLVTGTSTEPIADLKPVFEATVRALLDPPDAPSGAVSYSGSDSGSTEAAAVAALRLLGEQRDTLRAMLAPVEI</sequence>
<dbReference type="InterPro" id="IPR023772">
    <property type="entry name" value="DNA-bd_HTH_TetR-type_CS"/>
</dbReference>
<organism evidence="6 7">
    <name type="scientific">Amycolatopsis rhabdoformis</name>
    <dbReference type="NCBI Taxonomy" id="1448059"/>
    <lineage>
        <taxon>Bacteria</taxon>
        <taxon>Bacillati</taxon>
        <taxon>Actinomycetota</taxon>
        <taxon>Actinomycetes</taxon>
        <taxon>Pseudonocardiales</taxon>
        <taxon>Pseudonocardiaceae</taxon>
        <taxon>Amycolatopsis</taxon>
    </lineage>
</organism>
<dbReference type="PROSITE" id="PS01081">
    <property type="entry name" value="HTH_TETR_1"/>
    <property type="match status" value="1"/>
</dbReference>
<dbReference type="PROSITE" id="PS50977">
    <property type="entry name" value="HTH_TETR_2"/>
    <property type="match status" value="1"/>
</dbReference>
<name>A0ABZ1IG86_9PSEU</name>
<dbReference type="PANTHER" id="PTHR30055:SF234">
    <property type="entry name" value="HTH-TYPE TRANSCRIPTIONAL REGULATOR BETI"/>
    <property type="match status" value="1"/>
</dbReference>
<dbReference type="Proteomes" id="UP001330812">
    <property type="component" value="Chromosome"/>
</dbReference>
<evidence type="ECO:0000313" key="6">
    <source>
        <dbReference type="EMBL" id="WSE32455.1"/>
    </source>
</evidence>
<evidence type="ECO:0000256" key="1">
    <source>
        <dbReference type="ARBA" id="ARBA00023015"/>
    </source>
</evidence>
<keyword evidence="2 4" id="KW-0238">DNA-binding</keyword>
<protein>
    <submittedName>
        <fullName evidence="6">Helix-turn-helix domain-containing protein</fullName>
    </submittedName>
</protein>
<reference evidence="6 7" key="1">
    <citation type="journal article" date="2015" name="Int. J. Syst. Evol. Microbiol.">
        <title>Amycolatopsis rhabdoformis sp. nov., an actinomycete isolated from a tropical forest soil.</title>
        <authorList>
            <person name="Souza W.R."/>
            <person name="Silva R.E."/>
            <person name="Goodfellow M."/>
            <person name="Busarakam K."/>
            <person name="Figueiro F.S."/>
            <person name="Ferreira D."/>
            <person name="Rodrigues-Filho E."/>
            <person name="Moraes L.A.B."/>
            <person name="Zucchi T.D."/>
        </authorList>
    </citation>
    <scope>NUCLEOTIDE SEQUENCE [LARGE SCALE GENOMIC DNA]</scope>
    <source>
        <strain evidence="6 7">NCIMB 14900</strain>
    </source>
</reference>
<dbReference type="InterPro" id="IPR050109">
    <property type="entry name" value="HTH-type_TetR-like_transc_reg"/>
</dbReference>
<dbReference type="Gene3D" id="1.10.357.10">
    <property type="entry name" value="Tetracycline Repressor, domain 2"/>
    <property type="match status" value="1"/>
</dbReference>
<evidence type="ECO:0000256" key="3">
    <source>
        <dbReference type="ARBA" id="ARBA00023163"/>
    </source>
</evidence>
<feature type="DNA-binding region" description="H-T-H motif" evidence="4">
    <location>
        <begin position="32"/>
        <end position="51"/>
    </location>
</feature>
<dbReference type="Pfam" id="PF00440">
    <property type="entry name" value="TetR_N"/>
    <property type="match status" value="1"/>
</dbReference>
<dbReference type="SUPFAM" id="SSF46689">
    <property type="entry name" value="Homeodomain-like"/>
    <property type="match status" value="1"/>
</dbReference>
<proteinExistence type="predicted"/>
<dbReference type="EMBL" id="CP142149">
    <property type="protein sequence ID" value="WSE32455.1"/>
    <property type="molecule type" value="Genomic_DNA"/>
</dbReference>
<dbReference type="RefSeq" id="WP_326835262.1">
    <property type="nucleotide sequence ID" value="NZ_CP142149.1"/>
</dbReference>
<keyword evidence="3" id="KW-0804">Transcription</keyword>
<accession>A0ABZ1IG86</accession>
<dbReference type="PRINTS" id="PR00455">
    <property type="entry name" value="HTHTETR"/>
</dbReference>
<keyword evidence="7" id="KW-1185">Reference proteome</keyword>
<feature type="domain" description="HTH tetR-type" evidence="5">
    <location>
        <begin position="9"/>
        <end position="69"/>
    </location>
</feature>
<evidence type="ECO:0000259" key="5">
    <source>
        <dbReference type="PROSITE" id="PS50977"/>
    </source>
</evidence>
<dbReference type="InterPro" id="IPR001647">
    <property type="entry name" value="HTH_TetR"/>
</dbReference>
<dbReference type="InterPro" id="IPR009057">
    <property type="entry name" value="Homeodomain-like_sf"/>
</dbReference>
<evidence type="ECO:0000313" key="7">
    <source>
        <dbReference type="Proteomes" id="UP001330812"/>
    </source>
</evidence>
<dbReference type="PANTHER" id="PTHR30055">
    <property type="entry name" value="HTH-TYPE TRANSCRIPTIONAL REGULATOR RUTR"/>
    <property type="match status" value="1"/>
</dbReference>
<keyword evidence="1" id="KW-0805">Transcription regulation</keyword>
<evidence type="ECO:0000256" key="2">
    <source>
        <dbReference type="ARBA" id="ARBA00023125"/>
    </source>
</evidence>
<evidence type="ECO:0000256" key="4">
    <source>
        <dbReference type="PROSITE-ProRule" id="PRU00335"/>
    </source>
</evidence>
<gene>
    <name evidence="6" type="ORF">VSH64_10100</name>
</gene>